<organism evidence="12 13">
    <name type="scientific">Apodospora peruviana</name>
    <dbReference type="NCBI Taxonomy" id="516989"/>
    <lineage>
        <taxon>Eukaryota</taxon>
        <taxon>Fungi</taxon>
        <taxon>Dikarya</taxon>
        <taxon>Ascomycota</taxon>
        <taxon>Pezizomycotina</taxon>
        <taxon>Sordariomycetes</taxon>
        <taxon>Sordariomycetidae</taxon>
        <taxon>Sordariales</taxon>
        <taxon>Lasiosphaeriaceae</taxon>
        <taxon>Apodospora</taxon>
    </lineage>
</organism>
<feature type="binding site" evidence="6">
    <location>
        <begin position="509"/>
        <end position="510"/>
    </location>
    <ligand>
        <name>S-adenosyl-L-methionine</name>
        <dbReference type="ChEBI" id="CHEBI:59789"/>
    </ligand>
</feature>
<proteinExistence type="inferred from homology"/>
<protein>
    <recommendedName>
        <fullName evidence="4">Protein arginine N-methyltransferase</fullName>
    </recommendedName>
</protein>
<feature type="domain" description="PRMT5 arginine-N-methyltransferase" evidence="9">
    <location>
        <begin position="381"/>
        <end position="564"/>
    </location>
</feature>
<keyword evidence="3 4" id="KW-0949">S-adenosyl-L-methionine</keyword>
<evidence type="ECO:0000256" key="2">
    <source>
        <dbReference type="ARBA" id="ARBA00022679"/>
    </source>
</evidence>
<dbReference type="InterPro" id="IPR035075">
    <property type="entry name" value="PRMT5"/>
</dbReference>
<dbReference type="GO" id="GO:0006355">
    <property type="term" value="P:regulation of DNA-templated transcription"/>
    <property type="evidence" value="ECO:0007669"/>
    <property type="project" value="TreeGrafter"/>
</dbReference>
<dbReference type="SUPFAM" id="SSF53335">
    <property type="entry name" value="S-adenosyl-L-methionine-dependent methyltransferases"/>
    <property type="match status" value="1"/>
</dbReference>
<evidence type="ECO:0000313" key="12">
    <source>
        <dbReference type="EMBL" id="KAK3315223.1"/>
    </source>
</evidence>
<dbReference type="AlphaFoldDB" id="A0AAE0HYD7"/>
<dbReference type="Gene3D" id="3.40.50.150">
    <property type="entry name" value="Vaccinia Virus protein VP39"/>
    <property type="match status" value="1"/>
</dbReference>
<dbReference type="GO" id="GO:0032259">
    <property type="term" value="P:methylation"/>
    <property type="evidence" value="ECO:0007669"/>
    <property type="project" value="UniProtKB-KW"/>
</dbReference>
<evidence type="ECO:0000256" key="3">
    <source>
        <dbReference type="ARBA" id="ARBA00022691"/>
    </source>
</evidence>
<dbReference type="GO" id="GO:0005829">
    <property type="term" value="C:cytosol"/>
    <property type="evidence" value="ECO:0007669"/>
    <property type="project" value="TreeGrafter"/>
</dbReference>
<dbReference type="PANTHER" id="PTHR10738:SF0">
    <property type="entry name" value="PROTEIN ARGININE N-METHYLTRANSFERASE 5"/>
    <property type="match status" value="1"/>
</dbReference>
<dbReference type="PROSITE" id="PS51678">
    <property type="entry name" value="SAM_MT_PRMT"/>
    <property type="match status" value="1"/>
</dbReference>
<dbReference type="Gene3D" id="3.20.20.150">
    <property type="entry name" value="Divalent-metal-dependent TIM barrel enzymes"/>
    <property type="match status" value="1"/>
</dbReference>
<feature type="active site" description="Proton donor/acceptor" evidence="5">
    <location>
        <position position="543"/>
    </location>
</feature>
<gene>
    <name evidence="12" type="ORF">B0H66DRAFT_481335</name>
</gene>
<feature type="domain" description="PRMT5 TIM barrel" evidence="10">
    <location>
        <begin position="44"/>
        <end position="367"/>
    </location>
</feature>
<comment type="similarity">
    <text evidence="4">Belongs to the class I-like SAM-binding methyltransferase superfamily.</text>
</comment>
<reference evidence="12" key="1">
    <citation type="journal article" date="2023" name="Mol. Phylogenet. Evol.">
        <title>Genome-scale phylogeny and comparative genomics of the fungal order Sordariales.</title>
        <authorList>
            <person name="Hensen N."/>
            <person name="Bonometti L."/>
            <person name="Westerberg I."/>
            <person name="Brannstrom I.O."/>
            <person name="Guillou S."/>
            <person name="Cros-Aarteil S."/>
            <person name="Calhoun S."/>
            <person name="Haridas S."/>
            <person name="Kuo A."/>
            <person name="Mondo S."/>
            <person name="Pangilinan J."/>
            <person name="Riley R."/>
            <person name="LaButti K."/>
            <person name="Andreopoulos B."/>
            <person name="Lipzen A."/>
            <person name="Chen C."/>
            <person name="Yan M."/>
            <person name="Daum C."/>
            <person name="Ng V."/>
            <person name="Clum A."/>
            <person name="Steindorff A."/>
            <person name="Ohm R.A."/>
            <person name="Martin F."/>
            <person name="Silar P."/>
            <person name="Natvig D.O."/>
            <person name="Lalanne C."/>
            <person name="Gautier V."/>
            <person name="Ament-Velasquez S.L."/>
            <person name="Kruys A."/>
            <person name="Hutchinson M.I."/>
            <person name="Powell A.J."/>
            <person name="Barry K."/>
            <person name="Miller A.N."/>
            <person name="Grigoriev I.V."/>
            <person name="Debuchy R."/>
            <person name="Gladieux P."/>
            <person name="Hiltunen Thoren M."/>
            <person name="Johannesson H."/>
        </authorList>
    </citation>
    <scope>NUCLEOTIDE SEQUENCE</scope>
    <source>
        <strain evidence="12">CBS 118394</strain>
    </source>
</reference>
<dbReference type="Pfam" id="PF17285">
    <property type="entry name" value="PRMT5_TIM"/>
    <property type="match status" value="1"/>
</dbReference>
<dbReference type="Pfam" id="PF05185">
    <property type="entry name" value="PRMT5"/>
    <property type="match status" value="1"/>
</dbReference>
<feature type="binding site" evidence="6">
    <location>
        <position position="482"/>
    </location>
    <ligand>
        <name>S-adenosyl-L-methionine</name>
        <dbReference type="ChEBI" id="CHEBI:59789"/>
    </ligand>
</feature>
<reference evidence="12" key="2">
    <citation type="submission" date="2023-06" db="EMBL/GenBank/DDBJ databases">
        <authorList>
            <consortium name="Lawrence Berkeley National Laboratory"/>
            <person name="Haridas S."/>
            <person name="Hensen N."/>
            <person name="Bonometti L."/>
            <person name="Westerberg I."/>
            <person name="Brannstrom I.O."/>
            <person name="Guillou S."/>
            <person name="Cros-Aarteil S."/>
            <person name="Calhoun S."/>
            <person name="Kuo A."/>
            <person name="Mondo S."/>
            <person name="Pangilinan J."/>
            <person name="Riley R."/>
            <person name="Labutti K."/>
            <person name="Andreopoulos B."/>
            <person name="Lipzen A."/>
            <person name="Chen C."/>
            <person name="Yanf M."/>
            <person name="Daum C."/>
            <person name="Ng V."/>
            <person name="Clum A."/>
            <person name="Steindorff A."/>
            <person name="Ohm R."/>
            <person name="Martin F."/>
            <person name="Silar P."/>
            <person name="Natvig D."/>
            <person name="Lalanne C."/>
            <person name="Gautier V."/>
            <person name="Ament-Velasquez S.L."/>
            <person name="Kruys A."/>
            <person name="Hutchinson M.I."/>
            <person name="Powell A.J."/>
            <person name="Barry K."/>
            <person name="Miller A.N."/>
            <person name="Grigoriev I.V."/>
            <person name="Debuchy R."/>
            <person name="Gladieux P."/>
            <person name="Thoren M.H."/>
            <person name="Johannesson H."/>
        </authorList>
    </citation>
    <scope>NUCLEOTIDE SEQUENCE</scope>
    <source>
        <strain evidence="12">CBS 118394</strain>
    </source>
</reference>
<dbReference type="PIRSF" id="PIRSF015894">
    <property type="entry name" value="Skb1_MeTrfase"/>
    <property type="match status" value="1"/>
</dbReference>
<dbReference type="GO" id="GO:0005634">
    <property type="term" value="C:nucleus"/>
    <property type="evidence" value="ECO:0007669"/>
    <property type="project" value="TreeGrafter"/>
</dbReference>
<feature type="binding site" evidence="6">
    <location>
        <position position="403"/>
    </location>
    <ligand>
        <name>S-adenosyl-L-methionine</name>
        <dbReference type="ChEBI" id="CHEBI:59789"/>
    </ligand>
</feature>
<keyword evidence="1 4" id="KW-0489">Methyltransferase</keyword>
<keyword evidence="2 4" id="KW-0808">Transferase</keyword>
<dbReference type="FunFam" id="3.40.50.150:FF:000149">
    <property type="entry name" value="Protein arginine N-methyltransferase"/>
    <property type="match status" value="1"/>
</dbReference>
<evidence type="ECO:0000256" key="1">
    <source>
        <dbReference type="ARBA" id="ARBA00022603"/>
    </source>
</evidence>
<evidence type="ECO:0000259" key="11">
    <source>
        <dbReference type="Pfam" id="PF17286"/>
    </source>
</evidence>
<evidence type="ECO:0000256" key="5">
    <source>
        <dbReference type="PIRSR" id="PIRSR015894-1"/>
    </source>
</evidence>
<feature type="binding site" evidence="6">
    <location>
        <begin position="412"/>
        <end position="413"/>
    </location>
    <ligand>
        <name>S-adenosyl-L-methionine</name>
        <dbReference type="ChEBI" id="CHEBI:59789"/>
    </ligand>
</feature>
<dbReference type="Proteomes" id="UP001283341">
    <property type="component" value="Unassembled WGS sequence"/>
</dbReference>
<name>A0AAE0HYD7_9PEZI</name>
<comment type="caution">
    <text evidence="12">The sequence shown here is derived from an EMBL/GenBank/DDBJ whole genome shotgun (WGS) entry which is preliminary data.</text>
</comment>
<dbReference type="GO" id="GO:0016274">
    <property type="term" value="F:protein-arginine N-methyltransferase activity"/>
    <property type="evidence" value="ECO:0007669"/>
    <property type="project" value="InterPro"/>
</dbReference>
<feature type="region of interest" description="Disordered" evidence="8">
    <location>
        <begin position="1"/>
        <end position="27"/>
    </location>
</feature>
<dbReference type="InterPro" id="IPR025799">
    <property type="entry name" value="Arg_MeTrfase"/>
</dbReference>
<dbReference type="Gene3D" id="2.70.160.11">
    <property type="entry name" value="Hnrnp arginine n-methyltransferase1"/>
    <property type="match status" value="1"/>
</dbReference>
<dbReference type="InterPro" id="IPR035248">
    <property type="entry name" value="PRMT5_C"/>
</dbReference>
<evidence type="ECO:0000256" key="7">
    <source>
        <dbReference type="PIRSR" id="PIRSR015894-3"/>
    </source>
</evidence>
<evidence type="ECO:0000256" key="6">
    <source>
        <dbReference type="PIRSR" id="PIRSR015894-2"/>
    </source>
</evidence>
<accession>A0AAE0HYD7</accession>
<feature type="active site" description="Proton donor/acceptor" evidence="5">
    <location>
        <position position="534"/>
    </location>
</feature>
<dbReference type="InterPro" id="IPR029063">
    <property type="entry name" value="SAM-dependent_MTases_sf"/>
</dbReference>
<dbReference type="PANTHER" id="PTHR10738">
    <property type="entry name" value="PROTEIN ARGININE N-METHYLTRANSFERASE 5"/>
    <property type="match status" value="1"/>
</dbReference>
<evidence type="ECO:0000259" key="10">
    <source>
        <dbReference type="Pfam" id="PF17285"/>
    </source>
</evidence>
<dbReference type="InterPro" id="IPR007857">
    <property type="entry name" value="Arg_MeTrfase_PRMT5"/>
</dbReference>
<feature type="domain" description="PRMT5 oligomerisation" evidence="11">
    <location>
        <begin position="567"/>
        <end position="790"/>
    </location>
</feature>
<evidence type="ECO:0000256" key="4">
    <source>
        <dbReference type="PIRNR" id="PIRNR015894"/>
    </source>
</evidence>
<keyword evidence="13" id="KW-1185">Reference proteome</keyword>
<sequence>MSSEGLNPESDDFESRPSFYIGQHDSGRTETLTDGQYSQVLKSGFYFVTTPITNRHFYSRVCDLYKSHLQEREDWVAERGLTASQSANPSLPGPVVPTLTNKDTSYAPSSYVGNLVAYSSPWIDLCSSDPLISSISRQVLNLEVAYANFCGARGIIVPGPRQDESCRGVAQYARAIQEALKVATRANIIIHMPMYREPGLEEKEETLSSLLGKSNDKVTDSAKEIDLFSAWDSWHTIRSVCDYSSRLFIALRIPRRLPEKDLQERWFCEPLHYLTLARNTFQENRGGHPSLSRNHQDLINHYMRLKNSPWMILSDVGPEVESLNESTDKMAVDFPTLADANQILKENQRPRLPPLNPFVSYMRHLERQQPPFSVLETPTLTSFQDWLQSPLQPLSDNLESATYEMFEGDPVKYDQYQLAITQAMADWKTLNKPTSPVTLEAPTPENQKLIVAVAGAGRGPLVTRVLRAAEATGTAIQLWALEKNQNAYVYLLRQNEQVWGNQVIVVKTDMRSWEGPHIIGREVIKTKVDILVTELLGSFGDNELSPECLDGIQRHISKPHGISIPQSYTAHLSPIATPRLFADISSRVQADPVAFDTPWVVRLFAMDFVAAQKVPGHPRFQQAWEFVHPVLVSREDDFMEEASGGAKFTTVGGGSMSGSTGSNDHNARHCHLTFVCRTRGVIHGLAGFFESVLYAPQIAEKEPVEISILPDQIDRKSKDMISWFPIFFPLKTPLYFPQDTELEVSMWRQTDDTKVWYEWMVEAFMWAGPKTRVKVGASELHSSRKIACLM</sequence>
<feature type="site" description="Critical for specifying symmetric addition of methyl groups" evidence="7">
    <location>
        <position position="406"/>
    </location>
</feature>
<dbReference type="EMBL" id="JAUEDM010000006">
    <property type="protein sequence ID" value="KAK3315223.1"/>
    <property type="molecule type" value="Genomic_DNA"/>
</dbReference>
<evidence type="ECO:0000313" key="13">
    <source>
        <dbReference type="Proteomes" id="UP001283341"/>
    </source>
</evidence>
<dbReference type="InterPro" id="IPR035247">
    <property type="entry name" value="PRMT5_TIM"/>
</dbReference>
<evidence type="ECO:0000256" key="8">
    <source>
        <dbReference type="SAM" id="MobiDB-lite"/>
    </source>
</evidence>
<dbReference type="Pfam" id="PF17286">
    <property type="entry name" value="PRMT5_C"/>
    <property type="match status" value="1"/>
</dbReference>
<evidence type="ECO:0000259" key="9">
    <source>
        <dbReference type="Pfam" id="PF05185"/>
    </source>
</evidence>